<feature type="region of interest" description="Disordered" evidence="1">
    <location>
        <begin position="266"/>
        <end position="324"/>
    </location>
</feature>
<sequence>MADDSYVIVGTPLPQIKTTDAFGDPKRINPTRDQEARTTLMQLCGMNRGAGGFTEPSLEGSRQDTTTQLAPRKAGRLQSLCPRETSDPRKRLRNPRTLWMKRTGRQMMADASRLVTTDDFDVLGSTERDLQRKRAAARGMQSEGGILGALPDSMIDDLIIPSAEPVGIRLLKRMGWKPGQGIGPRVLKRNRRLKDGPISDDDMDTPANVTFAPIDSSIVQFTNKTDHQGLGFDPYKNAPEFDRSLQSQTGSRYLSESLGTKKAGLKFGTFDDDDEDDDVYGVGPTPLRSMTIDTVLDDQPIARRRHDSDKKPSKSDSQSPMYCSDGRPPLLGFVLAPSAKSVKWYPAPEVPRDFVPHHTFSDHVKPIYPSRGRDQPKLTADDRGVVLGETPIEAPRRSVFEYISAENKNRLDNILGFVMDTEGEKHMRKNHWEVPTIDKDAAAAALQGFMPFGDNILKQNRYKQYLNVQAGNSEEKIELVEGFSGEDMTKELNEFVQAARIFKPLSMSMANRFTSASKVVEFTQPAAGLRSAEEIKAAEKLAPASPAVERMEVPKSQAAKAAAMGMFGPLTRSSVDFFPSKLLCKRFNVPNPHPDHKDTGPETAKDLLDKTTMESMMMNRKPGEGMAVDNAGILTSQVVSPGSTETTETKAQQEDDDPEQLEEAEERPAMDIFKAIFDDSDSDLDSTSSDGADDGDKKEVDSQMIVKEEHQAKATGPENTDSDKQKGPFRPMFTKRTERSGSSTPVASASTAFQSRASKLELSTLKDYEDEEDDENEMGPRLAIPTPITATGRNSTSRKASATKEPTSDQAERITAPSESLGVPLLSTSATLDQAEDQDVMIGPPVPEKHTRDVESGTESSRHESSTSKRHESSSSKRHKSSSSSHRSSSRHKTSSSRSERREDRSADSRSRRRSSSRSRRRRRHDSEDEGESGQESEQDQRDKERTSSSRRHEASAKETSRNDESSSKSHKRHRERRSKSRSRSPKRSSHKSHRDSGKERDRDRHREREKGSKRSRSERQERQERHERNKSSRHRGEDRKEEYDSDEMWVEKEAPPPHKPPSLSSPQANTPSLPANRPRATAFF</sequence>
<dbReference type="PANTHER" id="PTHR13384:SF19">
    <property type="entry name" value="G PATCH DOMAIN-CONTAINING PROTEIN 1"/>
    <property type="match status" value="1"/>
</dbReference>
<dbReference type="PANTHER" id="PTHR13384">
    <property type="entry name" value="G PATCH DOMAIN-CONTAINING PROTEIN 1"/>
    <property type="match status" value="1"/>
</dbReference>
<evidence type="ECO:0000256" key="1">
    <source>
        <dbReference type="SAM" id="MobiDB-lite"/>
    </source>
</evidence>
<accession>A0A9P7ZZA5</accession>
<dbReference type="PROSITE" id="PS50174">
    <property type="entry name" value="G_PATCH"/>
    <property type="match status" value="1"/>
</dbReference>
<dbReference type="EMBL" id="JAIFTL010000406">
    <property type="protein sequence ID" value="KAG9319631.1"/>
    <property type="molecule type" value="Genomic_DNA"/>
</dbReference>
<feature type="region of interest" description="Disordered" evidence="1">
    <location>
        <begin position="639"/>
        <end position="1085"/>
    </location>
</feature>
<protein>
    <recommendedName>
        <fullName evidence="2">G-patch domain-containing protein</fullName>
    </recommendedName>
</protein>
<feature type="domain" description="G-patch" evidence="2">
    <location>
        <begin position="163"/>
        <end position="183"/>
    </location>
</feature>
<dbReference type="AlphaFoldDB" id="A0A9P7ZZA5"/>
<feature type="compositionally biased region" description="Basic residues" evidence="1">
    <location>
        <begin position="969"/>
        <end position="994"/>
    </location>
</feature>
<dbReference type="GO" id="GO:0005634">
    <property type="term" value="C:nucleus"/>
    <property type="evidence" value="ECO:0007669"/>
    <property type="project" value="TreeGrafter"/>
</dbReference>
<dbReference type="GO" id="GO:0003723">
    <property type="term" value="F:RNA binding"/>
    <property type="evidence" value="ECO:0007669"/>
    <property type="project" value="TreeGrafter"/>
</dbReference>
<proteinExistence type="predicted"/>
<feature type="compositionally biased region" description="Acidic residues" evidence="1">
    <location>
        <begin position="270"/>
        <end position="279"/>
    </location>
</feature>
<dbReference type="Proteomes" id="UP000717515">
    <property type="component" value="Unassembled WGS sequence"/>
</dbReference>
<evidence type="ECO:0000313" key="4">
    <source>
        <dbReference type="Proteomes" id="UP000717515"/>
    </source>
</evidence>
<feature type="compositionally biased region" description="Basic and acidic residues" evidence="1">
    <location>
        <begin position="995"/>
        <end position="1043"/>
    </location>
</feature>
<name>A0A9P7ZZA5_MORAP</name>
<feature type="compositionally biased region" description="Basic and acidic residues" evidence="1">
    <location>
        <begin position="847"/>
        <end position="875"/>
    </location>
</feature>
<dbReference type="InterPro" id="IPR000467">
    <property type="entry name" value="G_patch_dom"/>
</dbReference>
<feature type="compositionally biased region" description="Basic and acidic residues" evidence="1">
    <location>
        <begin position="898"/>
        <end position="910"/>
    </location>
</feature>
<comment type="caution">
    <text evidence="3">The sequence shown here is derived from an EMBL/GenBank/DDBJ whole genome shotgun (WGS) entry which is preliminary data.</text>
</comment>
<organism evidence="3 4">
    <name type="scientific">Mortierella alpina</name>
    <name type="common">Oleaginous fungus</name>
    <name type="synonym">Mortierella renispora</name>
    <dbReference type="NCBI Taxonomy" id="64518"/>
    <lineage>
        <taxon>Eukaryota</taxon>
        <taxon>Fungi</taxon>
        <taxon>Fungi incertae sedis</taxon>
        <taxon>Mucoromycota</taxon>
        <taxon>Mortierellomycotina</taxon>
        <taxon>Mortierellomycetes</taxon>
        <taxon>Mortierellales</taxon>
        <taxon>Mortierellaceae</taxon>
        <taxon>Mortierella</taxon>
    </lineage>
</organism>
<dbReference type="Pfam" id="PF26093">
    <property type="entry name" value="HTH_TGH"/>
    <property type="match status" value="1"/>
</dbReference>
<dbReference type="Pfam" id="PF01585">
    <property type="entry name" value="G-patch"/>
    <property type="match status" value="1"/>
</dbReference>
<reference evidence="3" key="1">
    <citation type="submission" date="2021-07" db="EMBL/GenBank/DDBJ databases">
        <title>Draft genome of Mortierella alpina, strain LL118, isolated from an aspen leaf litter sample.</title>
        <authorList>
            <person name="Yang S."/>
            <person name="Vinatzer B.A."/>
        </authorList>
    </citation>
    <scope>NUCLEOTIDE SEQUENCE</scope>
    <source>
        <strain evidence="3">LL118</strain>
    </source>
</reference>
<feature type="compositionally biased region" description="Polar residues" evidence="1">
    <location>
        <begin position="788"/>
        <end position="805"/>
    </location>
</feature>
<evidence type="ECO:0000313" key="3">
    <source>
        <dbReference type="EMBL" id="KAG9319631.1"/>
    </source>
</evidence>
<gene>
    <name evidence="3" type="ORF">KVV02_003398</name>
</gene>
<feature type="compositionally biased region" description="Basic residues" evidence="1">
    <location>
        <begin position="911"/>
        <end position="924"/>
    </location>
</feature>
<evidence type="ECO:0000259" key="2">
    <source>
        <dbReference type="PROSITE" id="PS50174"/>
    </source>
</evidence>
<feature type="compositionally biased region" description="Acidic residues" evidence="1">
    <location>
        <begin position="928"/>
        <end position="938"/>
    </location>
</feature>
<feature type="compositionally biased region" description="Acidic residues" evidence="1">
    <location>
        <begin position="768"/>
        <end position="777"/>
    </location>
</feature>
<feature type="compositionally biased region" description="Acidic residues" evidence="1">
    <location>
        <begin position="654"/>
        <end position="665"/>
    </location>
</feature>
<feature type="compositionally biased region" description="Polar residues" evidence="1">
    <location>
        <begin position="740"/>
        <end position="757"/>
    </location>
</feature>
<feature type="compositionally biased region" description="Basic and acidic residues" evidence="1">
    <location>
        <begin position="694"/>
        <end position="712"/>
    </location>
</feature>
<feature type="compositionally biased region" description="Basic and acidic residues" evidence="1">
    <location>
        <begin position="939"/>
        <end position="968"/>
    </location>
</feature>